<proteinExistence type="predicted"/>
<dbReference type="PANTHER" id="PTHR38733:SF1">
    <property type="entry name" value="TYPE IV METHYL-DIRECTED RESTRICTION ENZYME ECOKMCRBC"/>
    <property type="match status" value="1"/>
</dbReference>
<evidence type="ECO:0000313" key="2">
    <source>
        <dbReference type="Proteomes" id="UP001519273"/>
    </source>
</evidence>
<dbReference type="InterPro" id="IPR011604">
    <property type="entry name" value="PDDEXK-like_dom_sf"/>
</dbReference>
<name>A0ABS4H7M1_9BACL</name>
<dbReference type="RefSeq" id="WP_209853076.1">
    <property type="nucleotide sequence ID" value="NZ_CBCRVE010000009.1"/>
</dbReference>
<gene>
    <name evidence="1" type="ORF">J2Z20_003447</name>
</gene>
<dbReference type="Gene3D" id="3.90.320.10">
    <property type="match status" value="1"/>
</dbReference>
<dbReference type="Proteomes" id="UP001519273">
    <property type="component" value="Unassembled WGS sequence"/>
</dbReference>
<dbReference type="Pfam" id="PF10117">
    <property type="entry name" value="McrBC"/>
    <property type="match status" value="1"/>
</dbReference>
<keyword evidence="2" id="KW-1185">Reference proteome</keyword>
<dbReference type="GO" id="GO:0004519">
    <property type="term" value="F:endonuclease activity"/>
    <property type="evidence" value="ECO:0007669"/>
    <property type="project" value="UniProtKB-KW"/>
</dbReference>
<sequence length="417" mass="47913">MKSKRISLSYRDETFLQQINKDRERWLRVTPNGKEVYEPLFNEITRNDSRTCTIEPGPYVGLLSLNDCTISFLPPKWLPGFESKHIHYMLYKSNPFAPKTTHLPESISEQTVSSEGFFEPLYSIFANELLASLSKGIYRTYIKEAVDSKKLKGSLNFSRQLLMELKGKPLFATELNNFSNVNEINTLFYIACKIVELHTTNNNTAMLIEQAKMLLPKQLVSIKNLNTLQLDRRGNHLQWALQLAKLIANKDSFSFRGETSQLFSLLINLFDLFENYVSSELYTRNPNFSHGFEINLVDGSSSFIANSSWDQRRVFPDIVYNDGQKKMVLDTKFKKVTAFGPDISDVYQLFFYASMLNIDRGVIIYPSHKDTADIKEFPISFNSKSVKYIVCYGLPIVGTEAQLTEAIDKLYDYLKAI</sequence>
<comment type="caution">
    <text evidence="1">The sequence shown here is derived from an EMBL/GenBank/DDBJ whole genome shotgun (WGS) entry which is preliminary data.</text>
</comment>
<evidence type="ECO:0000313" key="1">
    <source>
        <dbReference type="EMBL" id="MBP1938525.1"/>
    </source>
</evidence>
<accession>A0ABS4H7M1</accession>
<organism evidence="1 2">
    <name type="scientific">Paenibacillus sediminis</name>
    <dbReference type="NCBI Taxonomy" id="664909"/>
    <lineage>
        <taxon>Bacteria</taxon>
        <taxon>Bacillati</taxon>
        <taxon>Bacillota</taxon>
        <taxon>Bacilli</taxon>
        <taxon>Bacillales</taxon>
        <taxon>Paenibacillaceae</taxon>
        <taxon>Paenibacillus</taxon>
    </lineage>
</organism>
<protein>
    <submittedName>
        <fullName evidence="1">5-methylcytosine-specific restriction endonuclease McrBC regulatory subunit McrC</fullName>
    </submittedName>
</protein>
<dbReference type="PANTHER" id="PTHR38733">
    <property type="entry name" value="PROTEIN MCRC"/>
    <property type="match status" value="1"/>
</dbReference>
<keyword evidence="1" id="KW-0540">Nuclease</keyword>
<keyword evidence="1" id="KW-0378">Hydrolase</keyword>
<dbReference type="EMBL" id="JAGGKP010000016">
    <property type="protein sequence ID" value="MBP1938525.1"/>
    <property type="molecule type" value="Genomic_DNA"/>
</dbReference>
<reference evidence="1 2" key="1">
    <citation type="submission" date="2021-03" db="EMBL/GenBank/DDBJ databases">
        <title>Genomic Encyclopedia of Type Strains, Phase IV (KMG-IV): sequencing the most valuable type-strain genomes for metagenomic binning, comparative biology and taxonomic classification.</title>
        <authorList>
            <person name="Goeker M."/>
        </authorList>
    </citation>
    <scope>NUCLEOTIDE SEQUENCE [LARGE SCALE GENOMIC DNA]</scope>
    <source>
        <strain evidence="1 2">DSM 23491</strain>
    </source>
</reference>
<dbReference type="InterPro" id="IPR019292">
    <property type="entry name" value="McrC"/>
</dbReference>
<keyword evidence="1" id="KW-0255">Endonuclease</keyword>